<name>A0ABS8DTK0_9GAMM</name>
<dbReference type="PANTHER" id="PTHR38459">
    <property type="entry name" value="PROPHAGE BACTOPRENOL-LINKED GLUCOSE TRANSLOCASE HOMOLOG"/>
    <property type="match status" value="1"/>
</dbReference>
<comment type="similarity">
    <text evidence="2">Belongs to the GtrA family.</text>
</comment>
<organism evidence="8 9">
    <name type="scientific">Vreelandella malpeensis</name>
    <dbReference type="NCBI Taxonomy" id="1172368"/>
    <lineage>
        <taxon>Bacteria</taxon>
        <taxon>Pseudomonadati</taxon>
        <taxon>Pseudomonadota</taxon>
        <taxon>Gammaproteobacteria</taxon>
        <taxon>Oceanospirillales</taxon>
        <taxon>Halomonadaceae</taxon>
        <taxon>Vreelandella</taxon>
    </lineage>
</organism>
<comment type="subcellular location">
    <subcellularLocation>
        <location evidence="1">Membrane</location>
        <topology evidence="1">Multi-pass membrane protein</topology>
    </subcellularLocation>
</comment>
<feature type="transmembrane region" description="Helical" evidence="6">
    <location>
        <begin position="16"/>
        <end position="38"/>
    </location>
</feature>
<feature type="transmembrane region" description="Helical" evidence="6">
    <location>
        <begin position="104"/>
        <end position="122"/>
    </location>
</feature>
<protein>
    <submittedName>
        <fullName evidence="8">GtrA family protein</fullName>
    </submittedName>
</protein>
<evidence type="ECO:0000256" key="2">
    <source>
        <dbReference type="ARBA" id="ARBA00009399"/>
    </source>
</evidence>
<keyword evidence="4 6" id="KW-1133">Transmembrane helix</keyword>
<feature type="transmembrane region" description="Helical" evidence="6">
    <location>
        <begin position="44"/>
        <end position="63"/>
    </location>
</feature>
<evidence type="ECO:0000256" key="5">
    <source>
        <dbReference type="ARBA" id="ARBA00023136"/>
    </source>
</evidence>
<keyword evidence="9" id="KW-1185">Reference proteome</keyword>
<reference evidence="8 9" key="1">
    <citation type="journal article" date="2021" name="Sci. Rep.">
        <title>Genome analysis of a halophilic bacterium Halomonas malpeensis YU-PRIM-29(T) reveals its exopolysaccharide and pigment producing capabilities.</title>
        <authorList>
            <person name="Athmika"/>
            <person name="Ghate S.D."/>
            <person name="Arun A.B."/>
            <person name="Rao S.S."/>
            <person name="Kumar S.T.A."/>
            <person name="Kandiyil M.K."/>
            <person name="Saptami K."/>
            <person name="Rekha P.D."/>
        </authorList>
    </citation>
    <scope>NUCLEOTIDE SEQUENCE [LARGE SCALE GENOMIC DNA]</scope>
    <source>
        <strain evidence="9">prim 29</strain>
    </source>
</reference>
<gene>
    <name evidence="8" type="ORF">GEV37_08790</name>
</gene>
<dbReference type="PANTHER" id="PTHR38459:SF1">
    <property type="entry name" value="PROPHAGE BACTOPRENOL-LINKED GLUCOSE TRANSLOCASE HOMOLOG"/>
    <property type="match status" value="1"/>
</dbReference>
<dbReference type="Proteomes" id="UP001319882">
    <property type="component" value="Unassembled WGS sequence"/>
</dbReference>
<dbReference type="InterPro" id="IPR051401">
    <property type="entry name" value="GtrA_CellWall_Glycosyl"/>
</dbReference>
<keyword evidence="3 6" id="KW-0812">Transmembrane</keyword>
<feature type="domain" description="GtrA/DPMS transmembrane" evidence="7">
    <location>
        <begin position="17"/>
        <end position="127"/>
    </location>
</feature>
<sequence length="133" mass="14970">MSVFRKLMKHEKFQPLRFVFIGGLATLVHILVAAILIFSFPLLHVYLINITAFLFAFMFSFLGHQYITFQKEGSIVKFLGMSLLGFLLNNIILTLGLLFSLPDFYALVIATMCVPLLTYVVSKNLIFKGSANG</sequence>
<dbReference type="Pfam" id="PF04138">
    <property type="entry name" value="GtrA_DPMS_TM"/>
    <property type="match status" value="1"/>
</dbReference>
<evidence type="ECO:0000259" key="7">
    <source>
        <dbReference type="Pfam" id="PF04138"/>
    </source>
</evidence>
<evidence type="ECO:0000313" key="9">
    <source>
        <dbReference type="Proteomes" id="UP001319882"/>
    </source>
</evidence>
<evidence type="ECO:0000256" key="6">
    <source>
        <dbReference type="SAM" id="Phobius"/>
    </source>
</evidence>
<evidence type="ECO:0000256" key="1">
    <source>
        <dbReference type="ARBA" id="ARBA00004141"/>
    </source>
</evidence>
<comment type="caution">
    <text evidence="8">The sequence shown here is derived from an EMBL/GenBank/DDBJ whole genome shotgun (WGS) entry which is preliminary data.</text>
</comment>
<evidence type="ECO:0000256" key="3">
    <source>
        <dbReference type="ARBA" id="ARBA00022692"/>
    </source>
</evidence>
<feature type="transmembrane region" description="Helical" evidence="6">
    <location>
        <begin position="75"/>
        <end position="98"/>
    </location>
</feature>
<evidence type="ECO:0000256" key="4">
    <source>
        <dbReference type="ARBA" id="ARBA00022989"/>
    </source>
</evidence>
<dbReference type="InterPro" id="IPR007267">
    <property type="entry name" value="GtrA_DPMS_TM"/>
</dbReference>
<keyword evidence="5 6" id="KW-0472">Membrane</keyword>
<evidence type="ECO:0000313" key="8">
    <source>
        <dbReference type="EMBL" id="MCB8889205.1"/>
    </source>
</evidence>
<accession>A0ABS8DTK0</accession>
<dbReference type="EMBL" id="WHVL01000003">
    <property type="protein sequence ID" value="MCB8889205.1"/>
    <property type="molecule type" value="Genomic_DNA"/>
</dbReference>
<proteinExistence type="inferred from homology"/>